<dbReference type="EMBL" id="OZ034815">
    <property type="protein sequence ID" value="CAL1368145.1"/>
    <property type="molecule type" value="Genomic_DNA"/>
</dbReference>
<protein>
    <submittedName>
        <fullName evidence="1">Uncharacterized protein</fullName>
    </submittedName>
</protein>
<gene>
    <name evidence="1" type="ORF">LTRI10_LOCUS11433</name>
</gene>
<dbReference type="Proteomes" id="UP001497516">
    <property type="component" value="Chromosome 2"/>
</dbReference>
<accession>A0AAV2D6U2</accession>
<keyword evidence="2" id="KW-1185">Reference proteome</keyword>
<proteinExistence type="predicted"/>
<name>A0AAV2D6U2_9ROSI</name>
<evidence type="ECO:0000313" key="1">
    <source>
        <dbReference type="EMBL" id="CAL1368145.1"/>
    </source>
</evidence>
<sequence>MVQLLAIQKAKESFLRQKSQQQLVNCGDSNSRFFYSMVKTRQAKNTIKQLVTETGTIVEDIEEIGHEAVEFYKKLLGTQDTKLKRVTVDTLRKMLKFHLEEDSVNLCAMVTTDEIREVVMGIKKGKAPGPDRYSAQFFQEH</sequence>
<reference evidence="1 2" key="1">
    <citation type="submission" date="2024-04" db="EMBL/GenBank/DDBJ databases">
        <authorList>
            <person name="Fracassetti M."/>
        </authorList>
    </citation>
    <scope>NUCLEOTIDE SEQUENCE [LARGE SCALE GENOMIC DNA]</scope>
</reference>
<evidence type="ECO:0000313" key="2">
    <source>
        <dbReference type="Proteomes" id="UP001497516"/>
    </source>
</evidence>
<organism evidence="1 2">
    <name type="scientific">Linum trigynum</name>
    <dbReference type="NCBI Taxonomy" id="586398"/>
    <lineage>
        <taxon>Eukaryota</taxon>
        <taxon>Viridiplantae</taxon>
        <taxon>Streptophyta</taxon>
        <taxon>Embryophyta</taxon>
        <taxon>Tracheophyta</taxon>
        <taxon>Spermatophyta</taxon>
        <taxon>Magnoliopsida</taxon>
        <taxon>eudicotyledons</taxon>
        <taxon>Gunneridae</taxon>
        <taxon>Pentapetalae</taxon>
        <taxon>rosids</taxon>
        <taxon>fabids</taxon>
        <taxon>Malpighiales</taxon>
        <taxon>Linaceae</taxon>
        <taxon>Linum</taxon>
    </lineage>
</organism>
<dbReference type="AlphaFoldDB" id="A0AAV2D6U2"/>